<reference evidence="1 2" key="1">
    <citation type="submission" date="2019-08" db="EMBL/GenBank/DDBJ databases">
        <title>Whole genome of Aphis craccivora.</title>
        <authorList>
            <person name="Voronova N.V."/>
            <person name="Shulinski R.S."/>
            <person name="Bandarenka Y.V."/>
            <person name="Zhorov D.G."/>
            <person name="Warner D."/>
        </authorList>
    </citation>
    <scope>NUCLEOTIDE SEQUENCE [LARGE SCALE GENOMIC DNA]</scope>
    <source>
        <strain evidence="1">180601</strain>
        <tissue evidence="1">Whole Body</tissue>
    </source>
</reference>
<dbReference type="AlphaFoldDB" id="A0A6G0YE99"/>
<dbReference type="Proteomes" id="UP000478052">
    <property type="component" value="Unassembled WGS sequence"/>
</dbReference>
<evidence type="ECO:0000313" key="2">
    <source>
        <dbReference type="Proteomes" id="UP000478052"/>
    </source>
</evidence>
<dbReference type="EMBL" id="VUJU01004551">
    <property type="protein sequence ID" value="KAF0754014.1"/>
    <property type="molecule type" value="Genomic_DNA"/>
</dbReference>
<organism evidence="1 2">
    <name type="scientific">Aphis craccivora</name>
    <name type="common">Cowpea aphid</name>
    <dbReference type="NCBI Taxonomy" id="307492"/>
    <lineage>
        <taxon>Eukaryota</taxon>
        <taxon>Metazoa</taxon>
        <taxon>Ecdysozoa</taxon>
        <taxon>Arthropoda</taxon>
        <taxon>Hexapoda</taxon>
        <taxon>Insecta</taxon>
        <taxon>Pterygota</taxon>
        <taxon>Neoptera</taxon>
        <taxon>Paraneoptera</taxon>
        <taxon>Hemiptera</taxon>
        <taxon>Sternorrhyncha</taxon>
        <taxon>Aphidomorpha</taxon>
        <taxon>Aphidoidea</taxon>
        <taxon>Aphididae</taxon>
        <taxon>Aphidini</taxon>
        <taxon>Aphis</taxon>
        <taxon>Aphis</taxon>
    </lineage>
</organism>
<keyword evidence="2" id="KW-1185">Reference proteome</keyword>
<comment type="caution">
    <text evidence="1">The sequence shown here is derived from an EMBL/GenBank/DDBJ whole genome shotgun (WGS) entry which is preliminary data.</text>
</comment>
<gene>
    <name evidence="1" type="ORF">FWK35_00018491</name>
</gene>
<evidence type="ECO:0000313" key="1">
    <source>
        <dbReference type="EMBL" id="KAF0754014.1"/>
    </source>
</evidence>
<protein>
    <submittedName>
        <fullName evidence="1">Uncharacterized protein</fullName>
    </submittedName>
</protein>
<accession>A0A6G0YE99</accession>
<proteinExistence type="predicted"/>
<name>A0A6G0YE99_APHCR</name>
<feature type="non-terminal residue" evidence="1">
    <location>
        <position position="182"/>
    </location>
</feature>
<sequence length="182" mass="21019">MYGCPKPVTVTDKSMEIYLCNINCLASYLSRRTKYTEECGIRIERKISAHRISLEKRKNSYAPSFITGCFHISTLNTIFLSGLHNSKRSDECIDFTMMFFLCIQYTTSRNNASISNFGGGFRWQKVKSKNFPIFKKKIDDGKKGIFTQNQFSTKSIFLYGCNSKTNHCKCLNFYHISNINKN</sequence>